<sequence length="442" mass="49780">MDSSSESKPTNGGDVQSRLVELLSEARHDLLSQTGRVLPNLSLLAGVKDVISKGGQIDDRKYLVENVIQVASSLPDDSKLRGDLNARFIDTLWRNLRHPPISYLGDEFRYRTADGSNNNIAYPKLGAAGSHYARSVAPKHQGPLDLPDPAVIFENLFHTDEADRTRLRNSSYLDLGPLYGNNMDEQKRVRTFKDGLLKKDTFSESRFLSQPPGVCALVVAFNRFHNYIVQELATINERGRFSLPAGMTENDPDYSKAQSKRDNDLFQTGRLITCGLYINIILGDYLRTILNLNRNPIHSDWKLDPREDFDTVFDSEGTPRGIGNQVSVEFNMIYRWHSATSAQDEKWTNELFHKIFGPNVSIDDIPVDKFLQGVRQWTMNMPREPEKWTFGGLKRTEDGSFSDDGLVKLLQAATESVAGAFGARNIPRVLKVVEIYGIQQGR</sequence>
<dbReference type="PANTHER" id="PTHR11903:SF37">
    <property type="entry name" value="PSI-PRODUCING OXYGENASE A"/>
    <property type="match status" value="1"/>
</dbReference>
<dbReference type="InterPro" id="IPR037120">
    <property type="entry name" value="Haem_peroxidase_sf_animal"/>
</dbReference>
<dbReference type="Gene3D" id="1.10.640.10">
    <property type="entry name" value="Haem peroxidase domain superfamily, animal type"/>
    <property type="match status" value="2"/>
</dbReference>
<dbReference type="EMBL" id="AFQF01004893">
    <property type="protein sequence ID" value="EGU73213.1"/>
    <property type="molecule type" value="Genomic_DNA"/>
</dbReference>
<dbReference type="STRING" id="660025.F9GC95"/>
<accession>F9GC95</accession>
<dbReference type="GO" id="GO:0051213">
    <property type="term" value="F:dioxygenase activity"/>
    <property type="evidence" value="ECO:0007669"/>
    <property type="project" value="UniProtKB-KW"/>
</dbReference>
<dbReference type="GO" id="GO:0006631">
    <property type="term" value="P:fatty acid metabolic process"/>
    <property type="evidence" value="ECO:0007669"/>
    <property type="project" value="UniProtKB-ARBA"/>
</dbReference>
<gene>
    <name evidence="6" type="ORF">FOXB_16278</name>
</gene>
<evidence type="ECO:0000256" key="2">
    <source>
        <dbReference type="ARBA" id="ARBA00022964"/>
    </source>
</evidence>
<keyword evidence="2" id="KW-0223">Dioxygenase</keyword>
<evidence type="ECO:0000256" key="4">
    <source>
        <dbReference type="ARBA" id="ARBA00023004"/>
    </source>
</evidence>
<dbReference type="SUPFAM" id="SSF48113">
    <property type="entry name" value="Heme-dependent peroxidases"/>
    <property type="match status" value="1"/>
</dbReference>
<comment type="caution">
    <text evidence="6">The sequence shown here is derived from an EMBL/GenBank/DDBJ whole genome shotgun (WGS) entry which is preliminary data.</text>
</comment>
<dbReference type="InterPro" id="IPR050783">
    <property type="entry name" value="Oxylipin_biosynth_metab"/>
</dbReference>
<dbReference type="GO" id="GO:0046872">
    <property type="term" value="F:metal ion binding"/>
    <property type="evidence" value="ECO:0007669"/>
    <property type="project" value="UniProtKB-KW"/>
</dbReference>
<evidence type="ECO:0000256" key="3">
    <source>
        <dbReference type="ARBA" id="ARBA00023002"/>
    </source>
</evidence>
<keyword evidence="1 5" id="KW-0479">Metal-binding</keyword>
<evidence type="ECO:0000313" key="6">
    <source>
        <dbReference type="EMBL" id="EGU73213.1"/>
    </source>
</evidence>
<evidence type="ECO:0000256" key="1">
    <source>
        <dbReference type="ARBA" id="ARBA00022723"/>
    </source>
</evidence>
<protein>
    <recommendedName>
        <fullName evidence="7">Heme peroxidase</fullName>
    </recommendedName>
</protein>
<dbReference type="InterPro" id="IPR010255">
    <property type="entry name" value="Haem_peroxidase_sf"/>
</dbReference>
<evidence type="ECO:0008006" key="7">
    <source>
        <dbReference type="Google" id="ProtNLM"/>
    </source>
</evidence>
<evidence type="ECO:0000256" key="5">
    <source>
        <dbReference type="PIRSR" id="PIRSR619791-2"/>
    </source>
</evidence>
<name>F9GC95_FUSOF</name>
<feature type="non-terminal residue" evidence="6">
    <location>
        <position position="442"/>
    </location>
</feature>
<dbReference type="GO" id="GO:0006979">
    <property type="term" value="P:response to oxidative stress"/>
    <property type="evidence" value="ECO:0007669"/>
    <property type="project" value="InterPro"/>
</dbReference>
<dbReference type="OrthoDB" id="823504at2759"/>
<keyword evidence="5" id="KW-0349">Heme</keyword>
<dbReference type="Pfam" id="PF03098">
    <property type="entry name" value="An_peroxidase"/>
    <property type="match status" value="1"/>
</dbReference>
<keyword evidence="3" id="KW-0560">Oxidoreductase</keyword>
<reference evidence="6" key="1">
    <citation type="journal article" date="2012" name="Mol. Plant Microbe Interact.">
        <title>A highly conserved effector in Fusarium oxysporum is required for full virulence on Arabidopsis.</title>
        <authorList>
            <person name="Thatcher L.F."/>
            <person name="Gardiner D.M."/>
            <person name="Kazan K."/>
            <person name="Manners J."/>
        </authorList>
    </citation>
    <scope>NUCLEOTIDE SEQUENCE [LARGE SCALE GENOMIC DNA]</scope>
    <source>
        <strain evidence="6">Fo5176</strain>
    </source>
</reference>
<keyword evidence="4 5" id="KW-0408">Iron</keyword>
<organism evidence="6">
    <name type="scientific">Fusarium oxysporum (strain Fo5176)</name>
    <name type="common">Fusarium vascular wilt</name>
    <dbReference type="NCBI Taxonomy" id="660025"/>
    <lineage>
        <taxon>Eukaryota</taxon>
        <taxon>Fungi</taxon>
        <taxon>Dikarya</taxon>
        <taxon>Ascomycota</taxon>
        <taxon>Pezizomycotina</taxon>
        <taxon>Sordariomycetes</taxon>
        <taxon>Hypocreomycetidae</taxon>
        <taxon>Hypocreales</taxon>
        <taxon>Nectriaceae</taxon>
        <taxon>Fusarium</taxon>
        <taxon>Fusarium oxysporum species complex</taxon>
    </lineage>
</organism>
<proteinExistence type="predicted"/>
<dbReference type="GO" id="GO:0020037">
    <property type="term" value="F:heme binding"/>
    <property type="evidence" value="ECO:0007669"/>
    <property type="project" value="InterPro"/>
</dbReference>
<feature type="binding site" description="axial binding residue" evidence="5">
    <location>
        <position position="337"/>
    </location>
    <ligand>
        <name>heme b</name>
        <dbReference type="ChEBI" id="CHEBI:60344"/>
    </ligand>
    <ligandPart>
        <name>Fe</name>
        <dbReference type="ChEBI" id="CHEBI:18248"/>
    </ligandPart>
</feature>
<dbReference type="GO" id="GO:0004601">
    <property type="term" value="F:peroxidase activity"/>
    <property type="evidence" value="ECO:0007669"/>
    <property type="project" value="InterPro"/>
</dbReference>
<dbReference type="PANTHER" id="PTHR11903">
    <property type="entry name" value="PROSTAGLANDIN G/H SYNTHASE"/>
    <property type="match status" value="1"/>
</dbReference>
<dbReference type="AlphaFoldDB" id="F9GC95"/>
<dbReference type="InterPro" id="IPR019791">
    <property type="entry name" value="Haem_peroxidase_animal"/>
</dbReference>